<feature type="domain" description="Ice-binding protein C-terminal" evidence="2">
    <location>
        <begin position="230"/>
        <end position="253"/>
    </location>
</feature>
<evidence type="ECO:0000313" key="3">
    <source>
        <dbReference type="EMBL" id="KGJ92732.1"/>
    </source>
</evidence>
<keyword evidence="1" id="KW-0732">Signal</keyword>
<dbReference type="EMBL" id="JQED01000017">
    <property type="protein sequence ID" value="KGJ92732.1"/>
    <property type="molecule type" value="Genomic_DNA"/>
</dbReference>
<dbReference type="OrthoDB" id="5959021at2"/>
<organism evidence="3 4">
    <name type="scientific">Colwellia psychrerythraea</name>
    <name type="common">Vibrio psychroerythus</name>
    <dbReference type="NCBI Taxonomy" id="28229"/>
    <lineage>
        <taxon>Bacteria</taxon>
        <taxon>Pseudomonadati</taxon>
        <taxon>Pseudomonadota</taxon>
        <taxon>Gammaproteobacteria</taxon>
        <taxon>Alteromonadales</taxon>
        <taxon>Colwelliaceae</taxon>
        <taxon>Colwellia</taxon>
    </lineage>
</organism>
<dbReference type="InterPro" id="IPR013424">
    <property type="entry name" value="Ice-binding_C"/>
</dbReference>
<proteinExistence type="predicted"/>
<dbReference type="Pfam" id="PF07589">
    <property type="entry name" value="PEP-CTERM"/>
    <property type="match status" value="1"/>
</dbReference>
<dbReference type="RefSeq" id="WP_033093712.1">
    <property type="nucleotide sequence ID" value="NZ_JQED01000017.1"/>
</dbReference>
<dbReference type="AlphaFoldDB" id="A0A099KS87"/>
<comment type="caution">
    <text evidence="3">The sequence shown here is derived from an EMBL/GenBank/DDBJ whole genome shotgun (WGS) entry which is preliminary data.</text>
</comment>
<dbReference type="PATRIC" id="fig|28229.4.peg.2023"/>
<evidence type="ECO:0000256" key="1">
    <source>
        <dbReference type="SAM" id="SignalP"/>
    </source>
</evidence>
<feature type="signal peptide" evidence="1">
    <location>
        <begin position="1"/>
        <end position="22"/>
    </location>
</feature>
<accession>A0A099KS87</accession>
<dbReference type="Proteomes" id="UP000029843">
    <property type="component" value="Unassembled WGS sequence"/>
</dbReference>
<gene>
    <name evidence="3" type="ORF">ND2E_2980</name>
</gene>
<reference evidence="3 4" key="1">
    <citation type="submission" date="2014-08" db="EMBL/GenBank/DDBJ databases">
        <title>Genomic and Phenotypic Diversity of Colwellia psychrerythraea strains from Disparate Marine Basins.</title>
        <authorList>
            <person name="Techtmann S.M."/>
            <person name="Stelling S.C."/>
            <person name="Utturkar S.M."/>
            <person name="Alshibli N."/>
            <person name="Harris A."/>
            <person name="Brown S.D."/>
            <person name="Hazen T.C."/>
        </authorList>
    </citation>
    <scope>NUCLEOTIDE SEQUENCE [LARGE SCALE GENOMIC DNA]</scope>
    <source>
        <strain evidence="3 4">ND2E</strain>
    </source>
</reference>
<evidence type="ECO:0000313" key="4">
    <source>
        <dbReference type="Proteomes" id="UP000029843"/>
    </source>
</evidence>
<name>A0A099KS87_COLPS</name>
<feature type="chain" id="PRO_5001957533" evidence="1">
    <location>
        <begin position="23"/>
        <end position="255"/>
    </location>
</feature>
<evidence type="ECO:0000259" key="2">
    <source>
        <dbReference type="Pfam" id="PF07589"/>
    </source>
</evidence>
<sequence length="255" mass="26037" precursor="true">MNLLKTFATASLIALASIGANASQIVSGGVTWDPDFDNGFTSDFISTGVFKQYYVAGTARGSISVGDKISDFNLVTLDDTLEGYGFLTTFNGQNASEYCVTCDVLSFTFTDFKLDDLTAVGAPIFTGGSAAIYANLGGLPTSYADASDDLLWLELDAVVNPLAGDGAGSTIDVAGTVVGGLNANAYFDVVGGAAASNFDTDGELFGSDLAYSATRNAGQDTGGFIINGNSIPEPTSLAIFGLGILGLAGAARRKA</sequence>
<dbReference type="NCBIfam" id="TIGR02595">
    <property type="entry name" value="PEP_CTERM"/>
    <property type="match status" value="1"/>
</dbReference>
<protein>
    <submittedName>
        <fullName evidence="3">PEP motif putative anchor domain protein</fullName>
    </submittedName>
</protein>